<feature type="transmembrane region" description="Helical" evidence="14">
    <location>
        <begin position="6"/>
        <end position="29"/>
    </location>
</feature>
<comment type="function">
    <text evidence="14">Catalyzes the dephosphorylation of undecaprenyl diphosphate (UPP). Confers resistance to bacitracin.</text>
</comment>
<evidence type="ECO:0000256" key="3">
    <source>
        <dbReference type="ARBA" id="ARBA00012374"/>
    </source>
</evidence>
<evidence type="ECO:0000256" key="2">
    <source>
        <dbReference type="ARBA" id="ARBA00010621"/>
    </source>
</evidence>
<evidence type="ECO:0000256" key="4">
    <source>
        <dbReference type="ARBA" id="ARBA00021581"/>
    </source>
</evidence>
<evidence type="ECO:0000256" key="14">
    <source>
        <dbReference type="HAMAP-Rule" id="MF_01006"/>
    </source>
</evidence>
<protein>
    <recommendedName>
        <fullName evidence="4 14">Undecaprenyl-diphosphatase</fullName>
        <ecNumber evidence="3 14">3.6.1.27</ecNumber>
    </recommendedName>
    <alternativeName>
        <fullName evidence="12 14">Bacitracin resistance protein</fullName>
    </alternativeName>
    <alternativeName>
        <fullName evidence="11 14">Undecaprenyl pyrophosphate phosphatase</fullName>
    </alternativeName>
</protein>
<evidence type="ECO:0000256" key="8">
    <source>
        <dbReference type="ARBA" id="ARBA00022989"/>
    </source>
</evidence>
<dbReference type="GO" id="GO:0009252">
    <property type="term" value="P:peptidoglycan biosynthetic process"/>
    <property type="evidence" value="ECO:0007669"/>
    <property type="project" value="UniProtKB-KW"/>
</dbReference>
<dbReference type="OrthoDB" id="9808289at2"/>
<dbReference type="Proteomes" id="UP000273643">
    <property type="component" value="Unassembled WGS sequence"/>
</dbReference>
<keyword evidence="14" id="KW-0573">Peptidoglycan synthesis</keyword>
<dbReference type="GO" id="GO:0005886">
    <property type="term" value="C:plasma membrane"/>
    <property type="evidence" value="ECO:0007669"/>
    <property type="project" value="UniProtKB-SubCell"/>
</dbReference>
<keyword evidence="5 14" id="KW-1003">Cell membrane</keyword>
<dbReference type="GO" id="GO:0046677">
    <property type="term" value="P:response to antibiotic"/>
    <property type="evidence" value="ECO:0007669"/>
    <property type="project" value="UniProtKB-UniRule"/>
</dbReference>
<proteinExistence type="inferred from homology"/>
<keyword evidence="10 14" id="KW-0046">Antibiotic resistance</keyword>
<organism evidence="15 16">
    <name type="scientific">Marinimicrobium koreense</name>
    <dbReference type="NCBI Taxonomy" id="306545"/>
    <lineage>
        <taxon>Bacteria</taxon>
        <taxon>Pseudomonadati</taxon>
        <taxon>Pseudomonadota</taxon>
        <taxon>Gammaproteobacteria</taxon>
        <taxon>Cellvibrionales</taxon>
        <taxon>Cellvibrionaceae</taxon>
        <taxon>Marinimicrobium</taxon>
    </lineage>
</organism>
<comment type="subcellular location">
    <subcellularLocation>
        <location evidence="1 14">Cell membrane</location>
        <topology evidence="1 14">Multi-pass membrane protein</topology>
    </subcellularLocation>
</comment>
<gene>
    <name evidence="14" type="primary">uppP</name>
    <name evidence="15" type="ORF">EDC38_0311</name>
</gene>
<evidence type="ECO:0000256" key="9">
    <source>
        <dbReference type="ARBA" id="ARBA00023136"/>
    </source>
</evidence>
<comment type="similarity">
    <text evidence="2 14">Belongs to the UppP family.</text>
</comment>
<dbReference type="GO" id="GO:0050380">
    <property type="term" value="F:undecaprenyl-diphosphatase activity"/>
    <property type="evidence" value="ECO:0007669"/>
    <property type="project" value="UniProtKB-UniRule"/>
</dbReference>
<feature type="transmembrane region" description="Helical" evidence="14">
    <location>
        <begin position="86"/>
        <end position="108"/>
    </location>
</feature>
<keyword evidence="7 14" id="KW-0378">Hydrolase</keyword>
<dbReference type="NCBIfam" id="NF001393">
    <property type="entry name" value="PRK00281.2-4"/>
    <property type="match status" value="1"/>
</dbReference>
<comment type="caution">
    <text evidence="15">The sequence shown here is derived from an EMBL/GenBank/DDBJ whole genome shotgun (WGS) entry which is preliminary data.</text>
</comment>
<evidence type="ECO:0000256" key="10">
    <source>
        <dbReference type="ARBA" id="ARBA00023251"/>
    </source>
</evidence>
<dbReference type="NCBIfam" id="TIGR00753">
    <property type="entry name" value="undec_PP_bacA"/>
    <property type="match status" value="1"/>
</dbReference>
<evidence type="ECO:0000313" key="16">
    <source>
        <dbReference type="Proteomes" id="UP000273643"/>
    </source>
</evidence>
<dbReference type="EC" id="3.6.1.27" evidence="3 14"/>
<evidence type="ECO:0000256" key="5">
    <source>
        <dbReference type="ARBA" id="ARBA00022475"/>
    </source>
</evidence>
<evidence type="ECO:0000256" key="1">
    <source>
        <dbReference type="ARBA" id="ARBA00004651"/>
    </source>
</evidence>
<dbReference type="Pfam" id="PF02673">
    <property type="entry name" value="BacA"/>
    <property type="match status" value="1"/>
</dbReference>
<feature type="transmembrane region" description="Helical" evidence="14">
    <location>
        <begin position="115"/>
        <end position="132"/>
    </location>
</feature>
<evidence type="ECO:0000313" key="15">
    <source>
        <dbReference type="EMBL" id="ROQ19725.1"/>
    </source>
</evidence>
<feature type="transmembrane region" description="Helical" evidence="14">
    <location>
        <begin position="216"/>
        <end position="238"/>
    </location>
</feature>
<dbReference type="RefSeq" id="WP_123637034.1">
    <property type="nucleotide sequence ID" value="NZ_RJUK01000001.1"/>
</dbReference>
<dbReference type="EMBL" id="RJUK01000001">
    <property type="protein sequence ID" value="ROQ19725.1"/>
    <property type="molecule type" value="Genomic_DNA"/>
</dbReference>
<dbReference type="AlphaFoldDB" id="A0A3N1NU62"/>
<keyword evidence="9 14" id="KW-0472">Membrane</keyword>
<dbReference type="HAMAP" id="MF_01006">
    <property type="entry name" value="Undec_diphosphatase"/>
    <property type="match status" value="1"/>
</dbReference>
<feature type="transmembrane region" description="Helical" evidence="14">
    <location>
        <begin position="190"/>
        <end position="210"/>
    </location>
</feature>
<evidence type="ECO:0000256" key="7">
    <source>
        <dbReference type="ARBA" id="ARBA00022801"/>
    </source>
</evidence>
<keyword evidence="16" id="KW-1185">Reference proteome</keyword>
<keyword evidence="14" id="KW-0133">Cell shape</keyword>
<feature type="transmembrane region" description="Helical" evidence="14">
    <location>
        <begin position="245"/>
        <end position="265"/>
    </location>
</feature>
<comment type="catalytic activity">
    <reaction evidence="13 14">
        <text>di-trans,octa-cis-undecaprenyl diphosphate + H2O = di-trans,octa-cis-undecaprenyl phosphate + phosphate + H(+)</text>
        <dbReference type="Rhea" id="RHEA:28094"/>
        <dbReference type="ChEBI" id="CHEBI:15377"/>
        <dbReference type="ChEBI" id="CHEBI:15378"/>
        <dbReference type="ChEBI" id="CHEBI:43474"/>
        <dbReference type="ChEBI" id="CHEBI:58405"/>
        <dbReference type="ChEBI" id="CHEBI:60392"/>
        <dbReference type="EC" id="3.6.1.27"/>
    </reaction>
</comment>
<evidence type="ECO:0000256" key="12">
    <source>
        <dbReference type="ARBA" id="ARBA00032932"/>
    </source>
</evidence>
<reference evidence="15 16" key="1">
    <citation type="submission" date="2018-11" db="EMBL/GenBank/DDBJ databases">
        <title>Genomic Encyclopedia of Type Strains, Phase IV (KMG-IV): sequencing the most valuable type-strain genomes for metagenomic binning, comparative biology and taxonomic classification.</title>
        <authorList>
            <person name="Goeker M."/>
        </authorList>
    </citation>
    <scope>NUCLEOTIDE SEQUENCE [LARGE SCALE GENOMIC DNA]</scope>
    <source>
        <strain evidence="15 16">DSM 16974</strain>
    </source>
</reference>
<dbReference type="PANTHER" id="PTHR30622">
    <property type="entry name" value="UNDECAPRENYL-DIPHOSPHATASE"/>
    <property type="match status" value="1"/>
</dbReference>
<dbReference type="PANTHER" id="PTHR30622:SF4">
    <property type="entry name" value="UNDECAPRENYL-DIPHOSPHATASE"/>
    <property type="match status" value="1"/>
</dbReference>
<keyword evidence="6 14" id="KW-0812">Transmembrane</keyword>
<comment type="miscellaneous">
    <text evidence="14">Bacitracin is thought to be involved in the inhibition of peptidoglycan synthesis by sequestering undecaprenyl diphosphate, thereby reducing the pool of lipid carrier available.</text>
</comment>
<evidence type="ECO:0000256" key="6">
    <source>
        <dbReference type="ARBA" id="ARBA00022692"/>
    </source>
</evidence>
<accession>A0A3N1NU62</accession>
<feature type="transmembrane region" description="Helical" evidence="14">
    <location>
        <begin position="41"/>
        <end position="59"/>
    </location>
</feature>
<evidence type="ECO:0000256" key="11">
    <source>
        <dbReference type="ARBA" id="ARBA00032707"/>
    </source>
</evidence>
<keyword evidence="8 14" id="KW-1133">Transmembrane helix</keyword>
<evidence type="ECO:0000256" key="13">
    <source>
        <dbReference type="ARBA" id="ARBA00047594"/>
    </source>
</evidence>
<keyword evidence="14" id="KW-0961">Cell wall biogenesis/degradation</keyword>
<name>A0A3N1NU62_9GAMM</name>
<dbReference type="InterPro" id="IPR003824">
    <property type="entry name" value="UppP"/>
</dbReference>
<dbReference type="GO" id="GO:0071555">
    <property type="term" value="P:cell wall organization"/>
    <property type="evidence" value="ECO:0007669"/>
    <property type="project" value="UniProtKB-KW"/>
</dbReference>
<dbReference type="GO" id="GO:0008360">
    <property type="term" value="P:regulation of cell shape"/>
    <property type="evidence" value="ECO:0007669"/>
    <property type="project" value="UniProtKB-KW"/>
</dbReference>
<sequence length="266" mass="28715">MDLLQIVFLALIQGITEFLPISSSGHLLLPSELLGWPDQGLAFDVAVHVGTLSAVVLYFRHSLGAMARDWLGQVFARRDSTEDSQLAWYLILATVPAALAGLVFDGAIETHLRSVWVVAITTIVFGLALGWADWHGGRAKTVFDITWKTALIIGLAQALALIPGTSRSGITITAALFLGLTRTDAARFSFLLSVPVIALSGGYKALQLWLQSEPAPWGELVGGAAIAGVSAFVCIHYFMHYIRQIGMMPFVVYRLLLGAALIWVAL</sequence>